<gene>
    <name evidence="1" type="ORF">MACH07_10220</name>
</gene>
<accession>A0AA48HID2</accession>
<proteinExistence type="predicted"/>
<organism evidence="1 2">
    <name type="scientific">Flagellimonas marinaquae</name>
    <dbReference type="NCBI Taxonomy" id="254955"/>
    <lineage>
        <taxon>Bacteria</taxon>
        <taxon>Pseudomonadati</taxon>
        <taxon>Bacteroidota</taxon>
        <taxon>Flavobacteriia</taxon>
        <taxon>Flavobacteriales</taxon>
        <taxon>Flavobacteriaceae</taxon>
        <taxon>Flagellimonas</taxon>
    </lineage>
</organism>
<sequence>MIFLEVNGQTQIQFGRVTYGFTEIKSEFTENRDEIFDKLRKQGEDVTFILSFSDSKSVFEIATTLENDISPLGKSWAENIVSKGRYYTDLEQNVVYRQTDVYGEKILIRYPIDSRNWKLTNESKFLGKYKTFKAIKNETVENSVGTFNFEIVAWYCPQLPGQFGPKEFNSLPGLILELRDTHFTFYATEIEIMKSESLDIKPLKGKILTEKEYSNKIKAITPGFSSPQNR</sequence>
<protein>
    <submittedName>
        <fullName evidence="1">GLPGLI family protein</fullName>
    </submittedName>
</protein>
<keyword evidence="2" id="KW-1185">Reference proteome</keyword>
<dbReference type="NCBIfam" id="TIGR01200">
    <property type="entry name" value="GLPGLI"/>
    <property type="match status" value="1"/>
</dbReference>
<dbReference type="EMBL" id="AP027268">
    <property type="protein sequence ID" value="BDW92190.1"/>
    <property type="molecule type" value="Genomic_DNA"/>
</dbReference>
<evidence type="ECO:0000313" key="1">
    <source>
        <dbReference type="EMBL" id="BDW92190.1"/>
    </source>
</evidence>
<dbReference type="Pfam" id="PF09697">
    <property type="entry name" value="Porph_ging"/>
    <property type="match status" value="1"/>
</dbReference>
<dbReference type="AlphaFoldDB" id="A0AA48HID2"/>
<reference evidence="1 2" key="1">
    <citation type="submission" date="2023-01" db="EMBL/GenBank/DDBJ databases">
        <title>Complete genome sequence of Muricauda aquimarina strain IFOP_LL357.</title>
        <authorList>
            <person name="Gajardo G."/>
            <person name="Ueki S."/>
            <person name="Maruyama F."/>
        </authorList>
    </citation>
    <scope>NUCLEOTIDE SEQUENCE [LARGE SCALE GENOMIC DNA]</scope>
    <source>
        <strain evidence="1 2">IFOP_LL357</strain>
    </source>
</reference>
<dbReference type="InterPro" id="IPR005901">
    <property type="entry name" value="GLPGLI"/>
</dbReference>
<evidence type="ECO:0000313" key="2">
    <source>
        <dbReference type="Proteomes" id="UP001330184"/>
    </source>
</evidence>
<name>A0AA48HID2_9FLAO</name>
<dbReference type="Proteomes" id="UP001330184">
    <property type="component" value="Chromosome"/>
</dbReference>